<dbReference type="Pfam" id="PF13672">
    <property type="entry name" value="PP2C_2"/>
    <property type="match status" value="1"/>
</dbReference>
<name>M2Z552_9PROT</name>
<dbReference type="STRING" id="1244869.H261_13339"/>
<feature type="domain" description="PPM-type phosphatase" evidence="1">
    <location>
        <begin position="13"/>
        <end position="248"/>
    </location>
</feature>
<comment type="caution">
    <text evidence="2">The sequence shown here is derived from an EMBL/GenBank/DDBJ whole genome shotgun (WGS) entry which is preliminary data.</text>
</comment>
<dbReference type="SMART" id="SM00332">
    <property type="entry name" value="PP2Cc"/>
    <property type="match status" value="1"/>
</dbReference>
<evidence type="ECO:0000259" key="1">
    <source>
        <dbReference type="PROSITE" id="PS51746"/>
    </source>
</evidence>
<dbReference type="EMBL" id="AONQ01000034">
    <property type="protein sequence ID" value="EME69455.1"/>
    <property type="molecule type" value="Genomic_DNA"/>
</dbReference>
<dbReference type="PANTHER" id="PTHR47992">
    <property type="entry name" value="PROTEIN PHOSPHATASE"/>
    <property type="match status" value="1"/>
</dbReference>
<dbReference type="SUPFAM" id="SSF81606">
    <property type="entry name" value="PP2C-like"/>
    <property type="match status" value="1"/>
</dbReference>
<dbReference type="GO" id="GO:0004722">
    <property type="term" value="F:protein serine/threonine phosphatase activity"/>
    <property type="evidence" value="ECO:0007669"/>
    <property type="project" value="InterPro"/>
</dbReference>
<evidence type="ECO:0000313" key="3">
    <source>
        <dbReference type="Proteomes" id="UP000011744"/>
    </source>
</evidence>
<reference evidence="2 3" key="1">
    <citation type="journal article" date="2014" name="Genome Announc.">
        <title>Draft Genome Sequence of Magnetospirillum sp. Strain SO-1, a Freshwater Magnetotactic Bacterium Isolated from the Ol'khovka River, Russia.</title>
        <authorList>
            <person name="Grouzdev D.S."/>
            <person name="Dziuba M.V."/>
            <person name="Sukhacheva M.S."/>
            <person name="Mardanov A.V."/>
            <person name="Beletskiy A.V."/>
            <person name="Kuznetsov B.B."/>
            <person name="Skryabin K.G."/>
        </authorList>
    </citation>
    <scope>NUCLEOTIDE SEQUENCE [LARGE SCALE GENOMIC DNA]</scope>
    <source>
        <strain evidence="2 3">SO-1</strain>
    </source>
</reference>
<protein>
    <submittedName>
        <fullName evidence="2">Protein serine/threonine phosphatase</fullName>
    </submittedName>
</protein>
<dbReference type="Gene3D" id="3.60.40.10">
    <property type="entry name" value="PPM-type phosphatase domain"/>
    <property type="match status" value="1"/>
</dbReference>
<dbReference type="eggNOG" id="COG0631">
    <property type="taxonomic scope" value="Bacteria"/>
</dbReference>
<dbReference type="PATRIC" id="fig|1244869.3.peg.2690"/>
<dbReference type="OrthoDB" id="9801841at2"/>
<accession>M2Z552</accession>
<sequence>MADPAGPAPVRLEMAALTDPGKVRQNNEDCCFADPDLRLALVADGMGGHEAGEVASRMVVDEIVTRLATCRSDDIQAAMVSVQEAVASANGKLVAENVRRGGDGAKRMGTTLAGAWWPSLDRVVVFNVGDSRVYRLRGQGLTQLSQDHSVYEEWRRAGAVGAAPRRNILSRAIGPSDEVAATVTLHDCGQGDVIILCSDGLWGVVEDDRLAELARSASGDVAALCRLATDSALAAGGPDNVTVVAVAAG</sequence>
<dbReference type="RefSeq" id="WP_008618292.1">
    <property type="nucleotide sequence ID" value="NZ_AONQ01000034.1"/>
</dbReference>
<evidence type="ECO:0000313" key="2">
    <source>
        <dbReference type="EMBL" id="EME69455.1"/>
    </source>
</evidence>
<keyword evidence="3" id="KW-1185">Reference proteome</keyword>
<dbReference type="InterPro" id="IPR015655">
    <property type="entry name" value="PP2C"/>
</dbReference>
<dbReference type="InterPro" id="IPR036457">
    <property type="entry name" value="PPM-type-like_dom_sf"/>
</dbReference>
<dbReference type="AlphaFoldDB" id="M2Z552"/>
<gene>
    <name evidence="2" type="ORF">H261_13339</name>
</gene>
<dbReference type="Proteomes" id="UP000011744">
    <property type="component" value="Unassembled WGS sequence"/>
</dbReference>
<dbReference type="SMART" id="SM00331">
    <property type="entry name" value="PP2C_SIG"/>
    <property type="match status" value="1"/>
</dbReference>
<dbReference type="CDD" id="cd00143">
    <property type="entry name" value="PP2Cc"/>
    <property type="match status" value="1"/>
</dbReference>
<organism evidence="2 3">
    <name type="scientific">Paramagnetospirillum caucaseum</name>
    <dbReference type="NCBI Taxonomy" id="1244869"/>
    <lineage>
        <taxon>Bacteria</taxon>
        <taxon>Pseudomonadati</taxon>
        <taxon>Pseudomonadota</taxon>
        <taxon>Alphaproteobacteria</taxon>
        <taxon>Rhodospirillales</taxon>
        <taxon>Magnetospirillaceae</taxon>
        <taxon>Paramagnetospirillum</taxon>
    </lineage>
</organism>
<proteinExistence type="predicted"/>
<dbReference type="InterPro" id="IPR001932">
    <property type="entry name" value="PPM-type_phosphatase-like_dom"/>
</dbReference>
<dbReference type="PROSITE" id="PS51746">
    <property type="entry name" value="PPM_2"/>
    <property type="match status" value="1"/>
</dbReference>